<dbReference type="STRING" id="80966.ENSAPOP00000002004"/>
<dbReference type="PANTHER" id="PTHR10500:SF7">
    <property type="entry name" value="BETA-MICROSEMINOPROTEIN"/>
    <property type="match status" value="1"/>
</dbReference>
<dbReference type="Proteomes" id="UP000257200">
    <property type="component" value="Unplaced"/>
</dbReference>
<keyword evidence="5" id="KW-0732">Signal</keyword>
<protein>
    <submittedName>
        <fullName evidence="6">Si:ch73-288o11.4</fullName>
    </submittedName>
</protein>
<comment type="subcellular location">
    <subcellularLocation>
        <location evidence="1">Secreted</location>
    </subcellularLocation>
</comment>
<name>A0A3Q1EF84_9TELE</name>
<feature type="signal peptide" evidence="5">
    <location>
        <begin position="1"/>
        <end position="23"/>
    </location>
</feature>
<sequence length="114" mass="12657">YGSLVASLRVFVCLLGLVVLCHSDSSCFFKELEVKDKANPPKGCEDKDGKLHDFDTAWERDCNECYCSRTGLSCCNMISYAGLVPDECELVVDRTTCSAKMVQKSDKTKECNPL</sequence>
<comment type="similarity">
    <text evidence="2">Belongs to the beta-microseminoprotein family.</text>
</comment>
<dbReference type="PANTHER" id="PTHR10500">
    <property type="entry name" value="BETA-MICROSEMINOPROTEIN"/>
    <property type="match status" value="1"/>
</dbReference>
<dbReference type="GeneTree" id="ENSGT00940000175945"/>
<evidence type="ECO:0000256" key="2">
    <source>
        <dbReference type="ARBA" id="ARBA00010352"/>
    </source>
</evidence>
<organism evidence="6 7">
    <name type="scientific">Acanthochromis polyacanthus</name>
    <name type="common">spiny chromis</name>
    <dbReference type="NCBI Taxonomy" id="80966"/>
    <lineage>
        <taxon>Eukaryota</taxon>
        <taxon>Metazoa</taxon>
        <taxon>Chordata</taxon>
        <taxon>Craniata</taxon>
        <taxon>Vertebrata</taxon>
        <taxon>Euteleostomi</taxon>
        <taxon>Actinopterygii</taxon>
        <taxon>Neopterygii</taxon>
        <taxon>Teleostei</taxon>
        <taxon>Neoteleostei</taxon>
        <taxon>Acanthomorphata</taxon>
        <taxon>Ovalentaria</taxon>
        <taxon>Pomacentridae</taxon>
        <taxon>Acanthochromis</taxon>
    </lineage>
</organism>
<proteinExistence type="inferred from homology"/>
<dbReference type="Pfam" id="PF05825">
    <property type="entry name" value="PSP94"/>
    <property type="match status" value="1"/>
</dbReference>
<reference evidence="6" key="2">
    <citation type="submission" date="2025-09" db="UniProtKB">
        <authorList>
            <consortium name="Ensembl"/>
        </authorList>
    </citation>
    <scope>IDENTIFICATION</scope>
</reference>
<keyword evidence="4" id="KW-1015">Disulfide bond</keyword>
<keyword evidence="7" id="KW-1185">Reference proteome</keyword>
<feature type="chain" id="PRO_5018688068" evidence="5">
    <location>
        <begin position="24"/>
        <end position="114"/>
    </location>
</feature>
<dbReference type="AlphaFoldDB" id="A0A3Q1EF84"/>
<evidence type="ECO:0000256" key="1">
    <source>
        <dbReference type="ARBA" id="ARBA00004613"/>
    </source>
</evidence>
<dbReference type="InParanoid" id="A0A3Q1EF84"/>
<dbReference type="Gene3D" id="2.60.40.1900">
    <property type="entry name" value="Beta-microseminoprotein (PSP94) domain"/>
    <property type="match status" value="1"/>
</dbReference>
<evidence type="ECO:0000256" key="5">
    <source>
        <dbReference type="SAM" id="SignalP"/>
    </source>
</evidence>
<reference evidence="6" key="1">
    <citation type="submission" date="2025-08" db="UniProtKB">
        <authorList>
            <consortium name="Ensembl"/>
        </authorList>
    </citation>
    <scope>IDENTIFICATION</scope>
</reference>
<accession>A0A3Q1EF84</accession>
<evidence type="ECO:0000313" key="7">
    <source>
        <dbReference type="Proteomes" id="UP000257200"/>
    </source>
</evidence>
<keyword evidence="3" id="KW-0964">Secreted</keyword>
<dbReference type="InterPro" id="IPR008735">
    <property type="entry name" value="PSP94"/>
</dbReference>
<evidence type="ECO:0000256" key="3">
    <source>
        <dbReference type="ARBA" id="ARBA00022525"/>
    </source>
</evidence>
<dbReference type="Ensembl" id="ENSAPOT00000014193.1">
    <property type="protein sequence ID" value="ENSAPOP00000002004.1"/>
    <property type="gene ID" value="ENSAPOG00000003370.1"/>
</dbReference>
<evidence type="ECO:0000313" key="6">
    <source>
        <dbReference type="Ensembl" id="ENSAPOP00000002004.1"/>
    </source>
</evidence>
<evidence type="ECO:0000256" key="4">
    <source>
        <dbReference type="ARBA" id="ARBA00023157"/>
    </source>
</evidence>
<dbReference type="GO" id="GO:0005576">
    <property type="term" value="C:extracellular region"/>
    <property type="evidence" value="ECO:0007669"/>
    <property type="project" value="UniProtKB-SubCell"/>
</dbReference>